<dbReference type="OMA" id="WIFEVIK"/>
<dbReference type="Gene3D" id="1.10.287.2170">
    <property type="match status" value="1"/>
</dbReference>
<evidence type="ECO:0000256" key="3">
    <source>
        <dbReference type="ARBA" id="ARBA00023172"/>
    </source>
</evidence>
<dbReference type="Proteomes" id="UP001230300">
    <property type="component" value="Unassembled WGS sequence"/>
</dbReference>
<dbReference type="AlphaFoldDB" id="A0A1C2D7D6"/>
<dbReference type="SMART" id="SM00857">
    <property type="entry name" value="Resolvase"/>
    <property type="match status" value="1"/>
</dbReference>
<feature type="active site" description="O-(5'-phospho-DNA)-serine intermediate" evidence="4">
    <location>
        <position position="71"/>
    </location>
</feature>
<dbReference type="GeneID" id="69824244"/>
<dbReference type="Gene3D" id="1.10.1660.10">
    <property type="match status" value="1"/>
</dbReference>
<organism evidence="8 10">
    <name type="scientific">Lactobacillus crispatus</name>
    <dbReference type="NCBI Taxonomy" id="47770"/>
    <lineage>
        <taxon>Bacteria</taxon>
        <taxon>Bacillati</taxon>
        <taxon>Bacillota</taxon>
        <taxon>Bacilli</taxon>
        <taxon>Lactobacillales</taxon>
        <taxon>Lactobacillaceae</taxon>
        <taxon>Lactobacillus</taxon>
    </lineage>
</organism>
<dbReference type="SUPFAM" id="SSF46955">
    <property type="entry name" value="Putative DNA-binding domain"/>
    <property type="match status" value="1"/>
</dbReference>
<dbReference type="PANTHER" id="PTHR36172">
    <property type="match status" value="1"/>
</dbReference>
<keyword evidence="1" id="KW-0229">DNA integration</keyword>
<evidence type="ECO:0000313" key="9">
    <source>
        <dbReference type="Proteomes" id="UP000464915"/>
    </source>
</evidence>
<protein>
    <submittedName>
        <fullName evidence="8">IS607 family transposase</fullName>
    </submittedName>
</protein>
<dbReference type="InterPro" id="IPR048046">
    <property type="entry name" value="Transpos_IS607"/>
</dbReference>
<keyword evidence="3" id="KW-0233">DNA recombination</keyword>
<dbReference type="CDD" id="cd03769">
    <property type="entry name" value="SR_IS607_transposase_like"/>
    <property type="match status" value="1"/>
</dbReference>
<dbReference type="Proteomes" id="UP000464915">
    <property type="component" value="Chromosome"/>
</dbReference>
<dbReference type="PROSITE" id="PS51736">
    <property type="entry name" value="RECOMBINASES_3"/>
    <property type="match status" value="1"/>
</dbReference>
<dbReference type="InterPro" id="IPR036162">
    <property type="entry name" value="Resolvase-like_N_sf"/>
</dbReference>
<dbReference type="Gene3D" id="3.40.50.1390">
    <property type="entry name" value="Resolvase, N-terminal catalytic domain"/>
    <property type="match status" value="1"/>
</dbReference>
<reference evidence="6" key="3">
    <citation type="submission" date="2023-05" db="EMBL/GenBank/DDBJ databases">
        <title>Cataloging the Phylogenetic Diversity of Human Bladder Bacteria.</title>
        <authorList>
            <person name="Du J."/>
        </authorList>
    </citation>
    <scope>NUCLEOTIDE SEQUENCE</scope>
    <source>
        <strain evidence="6">UMB9226</strain>
    </source>
</reference>
<evidence type="ECO:0000313" key="6">
    <source>
        <dbReference type="EMBL" id="MDK6503027.1"/>
    </source>
</evidence>
<keyword evidence="2" id="KW-0238">DNA-binding</keyword>
<gene>
    <name evidence="7" type="ORF">GSR61_02900</name>
    <name evidence="8" type="ORF">GTO85_01350</name>
    <name evidence="6" type="ORF">QP235_07425</name>
</gene>
<dbReference type="InterPro" id="IPR006118">
    <property type="entry name" value="Recombinase_CS"/>
</dbReference>
<evidence type="ECO:0000313" key="8">
    <source>
        <dbReference type="EMBL" id="QLL73144.1"/>
    </source>
</evidence>
<evidence type="ECO:0000256" key="4">
    <source>
        <dbReference type="PROSITE-ProRule" id="PRU10137"/>
    </source>
</evidence>
<evidence type="ECO:0000313" key="7">
    <source>
        <dbReference type="EMBL" id="QHQ67599.1"/>
    </source>
</evidence>
<dbReference type="InterPro" id="IPR051491">
    <property type="entry name" value="Recombinase/Transposase-rel"/>
</dbReference>
<dbReference type="InterPro" id="IPR009061">
    <property type="entry name" value="DNA-bd_dom_put_sf"/>
</dbReference>
<dbReference type="EMBL" id="JASOGN010000028">
    <property type="protein sequence ID" value="MDK6503027.1"/>
    <property type="molecule type" value="Genomic_DNA"/>
</dbReference>
<accession>A0A6P1TVC5</accession>
<reference evidence="7 9" key="1">
    <citation type="submission" date="2019-12" db="EMBL/GenBank/DDBJ databases">
        <title>Complete Genome Sequences of Lactobacillus strains, C25 and P38, Isolated from Chicken Cecum.</title>
        <authorList>
            <person name="Hassan H.M."/>
            <person name="Mendoza M."/>
            <person name="Rezvani M."/>
            <person name="Koci M.D."/>
            <person name="Dickey A.N."/>
            <person name="Scholl E.H."/>
        </authorList>
    </citation>
    <scope>NUCLEOTIDE SEQUENCE [LARGE SCALE GENOMIC DNA]</scope>
    <source>
        <strain evidence="7 9">C25</strain>
    </source>
</reference>
<accession>A0A1C2D7D6</accession>
<evidence type="ECO:0000256" key="2">
    <source>
        <dbReference type="ARBA" id="ARBA00023125"/>
    </source>
</evidence>
<sequence length="204" mass="24088">MSRIMYLKEAAAYLGKAPFTLQSWDRAGKLKAHRTANNRRFYYQSELDQYLGLDHNEPIDKRKIVAYARVSSNGQKDDLKDQVAFLRQFLNARGIIADEYISDIGSGLNYKRPKWLKLIKDIDANQIKEIYVTYEDRFIRFGFKFFQEFCAWHDCKIIVLNNEDTSPDKELVEDLISVIHVFSCRLYGLRRYKNKIKNDPNLKE</sequence>
<feature type="domain" description="Resolvase/invertase-type recombinase catalytic" evidence="5">
    <location>
        <begin position="63"/>
        <end position="204"/>
    </location>
</feature>
<dbReference type="InterPro" id="IPR006119">
    <property type="entry name" value="Resolv_N"/>
</dbReference>
<dbReference type="GO" id="GO:0015074">
    <property type="term" value="P:DNA integration"/>
    <property type="evidence" value="ECO:0007669"/>
    <property type="project" value="UniProtKB-KW"/>
</dbReference>
<dbReference type="NCBIfam" id="NF033518">
    <property type="entry name" value="transpos_IS607"/>
    <property type="match status" value="1"/>
</dbReference>
<dbReference type="Pfam" id="PF00239">
    <property type="entry name" value="Resolvase"/>
    <property type="match status" value="1"/>
</dbReference>
<dbReference type="FunFam" id="3.40.50.1390:FF:000002">
    <property type="entry name" value="ORF1 in transposon ISC1904"/>
    <property type="match status" value="1"/>
</dbReference>
<name>A0A1C2D7D6_9LACO</name>
<dbReference type="EMBL" id="CP047415">
    <property type="protein sequence ID" value="QLL73144.1"/>
    <property type="molecule type" value="Genomic_DNA"/>
</dbReference>
<dbReference type="SUPFAM" id="SSF53041">
    <property type="entry name" value="Resolvase-like"/>
    <property type="match status" value="1"/>
</dbReference>
<dbReference type="RefSeq" id="WP_013085784.1">
    <property type="nucleotide sequence ID" value="NZ_CP039266.1"/>
</dbReference>
<dbReference type="Proteomes" id="UP000510660">
    <property type="component" value="Chromosome"/>
</dbReference>
<dbReference type="PANTHER" id="PTHR36172:SF1">
    <property type="entry name" value="RESOLVASE-RELATED"/>
    <property type="match status" value="1"/>
</dbReference>
<evidence type="ECO:0000259" key="5">
    <source>
        <dbReference type="PROSITE" id="PS51736"/>
    </source>
</evidence>
<dbReference type="GO" id="GO:0003677">
    <property type="term" value="F:DNA binding"/>
    <property type="evidence" value="ECO:0007669"/>
    <property type="project" value="UniProtKB-KW"/>
</dbReference>
<evidence type="ECO:0000313" key="10">
    <source>
        <dbReference type="Proteomes" id="UP000510660"/>
    </source>
</evidence>
<dbReference type="InterPro" id="IPR041718">
    <property type="entry name" value="IS607_transposase-like"/>
</dbReference>
<dbReference type="PROSITE" id="PS00397">
    <property type="entry name" value="RECOMBINASES_1"/>
    <property type="match status" value="1"/>
</dbReference>
<proteinExistence type="predicted"/>
<reference evidence="8 10" key="2">
    <citation type="submission" date="2020-01" db="EMBL/GenBank/DDBJ databases">
        <title>Complete and circular genome sequences of six lactobacillus isolates from horses.</title>
        <authorList>
            <person name="Hassan H.M."/>
        </authorList>
    </citation>
    <scope>NUCLEOTIDE SEQUENCE [LARGE SCALE GENOMIC DNA]</scope>
    <source>
        <strain evidence="8 10">1D</strain>
    </source>
</reference>
<dbReference type="EMBL" id="CP047142">
    <property type="protein sequence ID" value="QHQ67599.1"/>
    <property type="molecule type" value="Genomic_DNA"/>
</dbReference>
<dbReference type="GO" id="GO:0000150">
    <property type="term" value="F:DNA strand exchange activity"/>
    <property type="evidence" value="ECO:0007669"/>
    <property type="project" value="InterPro"/>
</dbReference>
<evidence type="ECO:0000256" key="1">
    <source>
        <dbReference type="ARBA" id="ARBA00022908"/>
    </source>
</evidence>